<evidence type="ECO:0000256" key="7">
    <source>
        <dbReference type="SAM" id="Phobius"/>
    </source>
</evidence>
<dbReference type="RefSeq" id="XP_050924416.1">
    <property type="nucleotide sequence ID" value="XM_051068459.1"/>
</dbReference>
<dbReference type="InterPro" id="IPR018212">
    <property type="entry name" value="Na/solute_symporter_CS"/>
</dbReference>
<keyword evidence="3 7" id="KW-0812">Transmembrane</keyword>
<reference evidence="9" key="1">
    <citation type="submission" date="2025-08" db="UniProtKB">
        <authorList>
            <consortium name="RefSeq"/>
        </authorList>
    </citation>
    <scope>IDENTIFICATION</scope>
    <source>
        <tissue evidence="9">Brain</tissue>
    </source>
</reference>
<protein>
    <submittedName>
        <fullName evidence="9">Sodium/glucose cotransporter 4-like isoform X2</fullName>
    </submittedName>
</protein>
<evidence type="ECO:0000256" key="2">
    <source>
        <dbReference type="ARBA" id="ARBA00006434"/>
    </source>
</evidence>
<evidence type="ECO:0000256" key="1">
    <source>
        <dbReference type="ARBA" id="ARBA00004141"/>
    </source>
</evidence>
<dbReference type="InterPro" id="IPR038377">
    <property type="entry name" value="Na/Glc_symporter_sf"/>
</dbReference>
<proteinExistence type="inferred from homology"/>
<evidence type="ECO:0000256" key="4">
    <source>
        <dbReference type="ARBA" id="ARBA00022989"/>
    </source>
</evidence>
<dbReference type="AlphaFoldDB" id="A0AAJ8DMP2"/>
<dbReference type="InterPro" id="IPR001734">
    <property type="entry name" value="Na/solute_symporter"/>
</dbReference>
<evidence type="ECO:0000313" key="9">
    <source>
        <dbReference type="RefSeq" id="XP_050924416.1"/>
    </source>
</evidence>
<keyword evidence="5 7" id="KW-0472">Membrane</keyword>
<feature type="transmembrane region" description="Helical" evidence="7">
    <location>
        <begin position="46"/>
        <end position="68"/>
    </location>
</feature>
<feature type="transmembrane region" description="Helical" evidence="7">
    <location>
        <begin position="17"/>
        <end position="39"/>
    </location>
</feature>
<dbReference type="GO" id="GO:0005412">
    <property type="term" value="F:D-glucose:sodium symporter activity"/>
    <property type="evidence" value="ECO:0007669"/>
    <property type="project" value="TreeGrafter"/>
</dbReference>
<sequence length="124" mass="13571">MWIPVIQTANSGQLFDYIQSVTSFLAPPITAVFLMAIFWPRANEQGAFWGLMTGLVVGLIRMVLEFSYVAPSCGQPDHRPAILADVHYLYFALILLGLTCLIIAAVSLATAPIPKEHADLVVQI</sequence>
<comment type="similarity">
    <text evidence="2 6">Belongs to the sodium:solute symporter (SSF) (TC 2.A.21) family.</text>
</comment>
<dbReference type="PANTHER" id="PTHR11819">
    <property type="entry name" value="SOLUTE CARRIER FAMILY 5"/>
    <property type="match status" value="1"/>
</dbReference>
<organism evidence="8 9">
    <name type="scientific">Lates calcarifer</name>
    <name type="common">Barramundi</name>
    <name type="synonym">Holocentrus calcarifer</name>
    <dbReference type="NCBI Taxonomy" id="8187"/>
    <lineage>
        <taxon>Eukaryota</taxon>
        <taxon>Metazoa</taxon>
        <taxon>Chordata</taxon>
        <taxon>Craniata</taxon>
        <taxon>Vertebrata</taxon>
        <taxon>Euteleostomi</taxon>
        <taxon>Actinopterygii</taxon>
        <taxon>Neopterygii</taxon>
        <taxon>Teleostei</taxon>
        <taxon>Neoteleostei</taxon>
        <taxon>Acanthomorphata</taxon>
        <taxon>Carangaria</taxon>
        <taxon>Carangaria incertae sedis</taxon>
        <taxon>Centropomidae</taxon>
        <taxon>Lates</taxon>
    </lineage>
</organism>
<evidence type="ECO:0000313" key="8">
    <source>
        <dbReference type="Proteomes" id="UP000694890"/>
    </source>
</evidence>
<dbReference type="PROSITE" id="PS00457">
    <property type="entry name" value="NA_SOLUT_SYMP_2"/>
    <property type="match status" value="1"/>
</dbReference>
<name>A0AAJ8DMP2_LATCA</name>
<dbReference type="PROSITE" id="PS50283">
    <property type="entry name" value="NA_SOLUT_SYMP_3"/>
    <property type="match status" value="1"/>
</dbReference>
<gene>
    <name evidence="9" type="primary">LOC108900671</name>
</gene>
<accession>A0AAJ8DMP2</accession>
<dbReference type="GeneID" id="108900671"/>
<keyword evidence="4 7" id="KW-1133">Transmembrane helix</keyword>
<dbReference type="Proteomes" id="UP000694890">
    <property type="component" value="Unplaced"/>
</dbReference>
<evidence type="ECO:0000256" key="3">
    <source>
        <dbReference type="ARBA" id="ARBA00022692"/>
    </source>
</evidence>
<dbReference type="GO" id="GO:0005886">
    <property type="term" value="C:plasma membrane"/>
    <property type="evidence" value="ECO:0007669"/>
    <property type="project" value="TreeGrafter"/>
</dbReference>
<evidence type="ECO:0000256" key="5">
    <source>
        <dbReference type="ARBA" id="ARBA00023136"/>
    </source>
</evidence>
<feature type="transmembrane region" description="Helical" evidence="7">
    <location>
        <begin position="88"/>
        <end position="109"/>
    </location>
</feature>
<evidence type="ECO:0000256" key="6">
    <source>
        <dbReference type="RuleBase" id="RU362091"/>
    </source>
</evidence>
<comment type="subcellular location">
    <subcellularLocation>
        <location evidence="1">Membrane</location>
        <topology evidence="1">Multi-pass membrane protein</topology>
    </subcellularLocation>
</comment>
<dbReference type="Pfam" id="PF00474">
    <property type="entry name" value="SSF"/>
    <property type="match status" value="1"/>
</dbReference>
<dbReference type="PANTHER" id="PTHR11819:SF96">
    <property type="entry name" value="SODIUM_GLUCOSE COTRANSPORTER 4"/>
    <property type="match status" value="1"/>
</dbReference>
<dbReference type="Gene3D" id="1.20.1730.10">
    <property type="entry name" value="Sodium/glucose cotransporter"/>
    <property type="match status" value="1"/>
</dbReference>